<feature type="coiled-coil region" evidence="8">
    <location>
        <begin position="245"/>
        <end position="274"/>
    </location>
</feature>
<reference evidence="11" key="1">
    <citation type="submission" date="2022-11" db="EMBL/GenBank/DDBJ databases">
        <title>Centuries of genome instability and evolution in soft-shell clam transmissible cancer (bioRxiv).</title>
        <authorList>
            <person name="Hart S.F.M."/>
            <person name="Yonemitsu M.A."/>
            <person name="Giersch R.M."/>
            <person name="Beal B.F."/>
            <person name="Arriagada G."/>
            <person name="Davis B.W."/>
            <person name="Ostrander E.A."/>
            <person name="Goff S.P."/>
            <person name="Metzger M.J."/>
        </authorList>
    </citation>
    <scope>NUCLEOTIDE SEQUENCE</scope>
    <source>
        <strain evidence="11">MELC-2E11</strain>
        <tissue evidence="11">Siphon/mantle</tissue>
    </source>
</reference>
<evidence type="ECO:0000259" key="10">
    <source>
        <dbReference type="Pfam" id="PF17171"/>
    </source>
</evidence>
<protein>
    <submittedName>
        <fullName evidence="11">MTX1-like protein</fullName>
    </submittedName>
</protein>
<dbReference type="PANTHER" id="PTHR12289:SF41">
    <property type="entry name" value="FAILED AXON CONNECTIONS-RELATED"/>
    <property type="match status" value="1"/>
</dbReference>
<dbReference type="Proteomes" id="UP001164746">
    <property type="component" value="Chromosome 3"/>
</dbReference>
<dbReference type="InterPro" id="IPR019564">
    <property type="entry name" value="Sam37/metaxin_N"/>
</dbReference>
<dbReference type="SUPFAM" id="SSF47616">
    <property type="entry name" value="GST C-terminal domain-like"/>
    <property type="match status" value="1"/>
</dbReference>
<dbReference type="InterPro" id="IPR033468">
    <property type="entry name" value="Metaxin_GST"/>
</dbReference>
<evidence type="ECO:0000256" key="2">
    <source>
        <dbReference type="ARBA" id="ARBA00009170"/>
    </source>
</evidence>
<organism evidence="11 12">
    <name type="scientific">Mya arenaria</name>
    <name type="common">Soft-shell clam</name>
    <dbReference type="NCBI Taxonomy" id="6604"/>
    <lineage>
        <taxon>Eukaryota</taxon>
        <taxon>Metazoa</taxon>
        <taxon>Spiralia</taxon>
        <taxon>Lophotrochozoa</taxon>
        <taxon>Mollusca</taxon>
        <taxon>Bivalvia</taxon>
        <taxon>Autobranchia</taxon>
        <taxon>Heteroconchia</taxon>
        <taxon>Euheterodonta</taxon>
        <taxon>Imparidentia</taxon>
        <taxon>Neoheterodontei</taxon>
        <taxon>Myida</taxon>
        <taxon>Myoidea</taxon>
        <taxon>Myidae</taxon>
        <taxon>Mya</taxon>
    </lineage>
</organism>
<dbReference type="CDD" id="cd03078">
    <property type="entry name" value="GST_N_Metaxin1_like"/>
    <property type="match status" value="1"/>
</dbReference>
<dbReference type="PANTHER" id="PTHR12289">
    <property type="entry name" value="METAXIN RELATED"/>
    <property type="match status" value="1"/>
</dbReference>
<feature type="domain" description="Mitochondrial outer membrane transport complex Sam37/metaxin N-terminal" evidence="9">
    <location>
        <begin position="24"/>
        <end position="143"/>
    </location>
</feature>
<evidence type="ECO:0000256" key="8">
    <source>
        <dbReference type="SAM" id="Coils"/>
    </source>
</evidence>
<comment type="subcellular location">
    <subcellularLocation>
        <location evidence="1">Mitochondrion outer membrane</location>
    </subcellularLocation>
</comment>
<feature type="domain" description="Metaxin glutathione S-transferase" evidence="10">
    <location>
        <begin position="173"/>
        <end position="237"/>
    </location>
</feature>
<keyword evidence="6" id="KW-0496">Mitochondrion</keyword>
<keyword evidence="3" id="KW-0813">Transport</keyword>
<comment type="similarity">
    <text evidence="2">Belongs to the metaxin family.</text>
</comment>
<accession>A0ABY7DKA3</accession>
<dbReference type="Pfam" id="PF10568">
    <property type="entry name" value="Tom37"/>
    <property type="match status" value="1"/>
</dbReference>
<dbReference type="EMBL" id="CP111014">
    <property type="protein sequence ID" value="WAQ97779.1"/>
    <property type="molecule type" value="Genomic_DNA"/>
</dbReference>
<dbReference type="Pfam" id="PF17171">
    <property type="entry name" value="GST_C_6"/>
    <property type="match status" value="1"/>
</dbReference>
<evidence type="ECO:0000313" key="11">
    <source>
        <dbReference type="EMBL" id="WAQ97779.1"/>
    </source>
</evidence>
<dbReference type="InterPro" id="IPR050931">
    <property type="entry name" value="Mito_Protein_Transport_Metaxin"/>
</dbReference>
<keyword evidence="8" id="KW-0175">Coiled coil</keyword>
<sequence>MADNILHLDIWPGEWDLPSVDHNCLAALAYCRFSGVPVKVKKARNPWSSPNGNFPVMRHNDVKETDVNNIFNYLRKQNWGIDSNLSRKQCADVVAFTAMMNNRLLPALLHQLWIDNDTYSNVTGPWFTRTAAFPYKFWLASRLHKEALKKVYEPHSMANVTNENIDAKIYREAKDCLTYLSQKLGDQDYFFGSTPSSLDALVFSYTAPLLKAPLNSNPLTNHLHGFTENLCLHTRRILREFFPPTQEEIEAKQKEEANRKAAEAESAENRTRNRDMIITGAFAVMSMAVFVSVNRLLDLSVFERVLGTNDTLDGDI</sequence>
<evidence type="ECO:0000256" key="7">
    <source>
        <dbReference type="ARBA" id="ARBA00023136"/>
    </source>
</evidence>
<name>A0ABY7DKA3_MYAAR</name>
<dbReference type="Gene3D" id="1.20.1050.10">
    <property type="match status" value="1"/>
</dbReference>
<evidence type="ECO:0000256" key="6">
    <source>
        <dbReference type="ARBA" id="ARBA00023128"/>
    </source>
</evidence>
<evidence type="ECO:0000259" key="9">
    <source>
        <dbReference type="Pfam" id="PF10568"/>
    </source>
</evidence>
<keyword evidence="12" id="KW-1185">Reference proteome</keyword>
<keyword evidence="4" id="KW-1000">Mitochondrion outer membrane</keyword>
<evidence type="ECO:0000256" key="3">
    <source>
        <dbReference type="ARBA" id="ARBA00022448"/>
    </source>
</evidence>
<evidence type="ECO:0000256" key="4">
    <source>
        <dbReference type="ARBA" id="ARBA00022787"/>
    </source>
</evidence>
<evidence type="ECO:0000256" key="5">
    <source>
        <dbReference type="ARBA" id="ARBA00022927"/>
    </source>
</evidence>
<keyword evidence="7" id="KW-0472">Membrane</keyword>
<dbReference type="InterPro" id="IPR036282">
    <property type="entry name" value="Glutathione-S-Trfase_C_sf"/>
</dbReference>
<dbReference type="SFLD" id="SFLDG01180">
    <property type="entry name" value="SUF1"/>
    <property type="match status" value="1"/>
</dbReference>
<evidence type="ECO:0000313" key="12">
    <source>
        <dbReference type="Proteomes" id="UP001164746"/>
    </source>
</evidence>
<dbReference type="InterPro" id="IPR040079">
    <property type="entry name" value="Glutathione_S-Trfase"/>
</dbReference>
<proteinExistence type="inferred from homology"/>
<gene>
    <name evidence="11" type="ORF">MAR_022152</name>
</gene>
<dbReference type="SFLD" id="SFLDS00019">
    <property type="entry name" value="Glutathione_Transferase_(cytos"/>
    <property type="match status" value="1"/>
</dbReference>
<evidence type="ECO:0000256" key="1">
    <source>
        <dbReference type="ARBA" id="ARBA00004294"/>
    </source>
</evidence>
<keyword evidence="5" id="KW-0653">Protein transport</keyword>